<dbReference type="PANTHER" id="PTHR43649">
    <property type="entry name" value="ARABINOSE-BINDING PROTEIN-RELATED"/>
    <property type="match status" value="1"/>
</dbReference>
<evidence type="ECO:0000313" key="3">
    <source>
        <dbReference type="Proteomes" id="UP000824025"/>
    </source>
</evidence>
<evidence type="ECO:0000256" key="1">
    <source>
        <dbReference type="SAM" id="SignalP"/>
    </source>
</evidence>
<reference evidence="2" key="1">
    <citation type="journal article" date="2021" name="PeerJ">
        <title>Extensive microbial diversity within the chicken gut microbiome revealed by metagenomics and culture.</title>
        <authorList>
            <person name="Gilroy R."/>
            <person name="Ravi A."/>
            <person name="Getino M."/>
            <person name="Pursley I."/>
            <person name="Horton D.L."/>
            <person name="Alikhan N.F."/>
            <person name="Baker D."/>
            <person name="Gharbi K."/>
            <person name="Hall N."/>
            <person name="Watson M."/>
            <person name="Adriaenssens E.M."/>
            <person name="Foster-Nyarko E."/>
            <person name="Jarju S."/>
            <person name="Secka A."/>
            <person name="Antonio M."/>
            <person name="Oren A."/>
            <person name="Chaudhuri R.R."/>
            <person name="La Ragione R."/>
            <person name="Hildebrand F."/>
            <person name="Pallen M.J."/>
        </authorList>
    </citation>
    <scope>NUCLEOTIDE SEQUENCE</scope>
    <source>
        <strain evidence="2">CHK192-19661</strain>
    </source>
</reference>
<dbReference type="SUPFAM" id="SSF53850">
    <property type="entry name" value="Periplasmic binding protein-like II"/>
    <property type="match status" value="1"/>
</dbReference>
<evidence type="ECO:0008006" key="4">
    <source>
        <dbReference type="Google" id="ProtNLM"/>
    </source>
</evidence>
<dbReference type="Gene3D" id="3.40.190.10">
    <property type="entry name" value="Periplasmic binding protein-like II"/>
    <property type="match status" value="1"/>
</dbReference>
<dbReference type="InterPro" id="IPR050490">
    <property type="entry name" value="Bact_solute-bd_prot1"/>
</dbReference>
<dbReference type="PROSITE" id="PS51257">
    <property type="entry name" value="PROKAR_LIPOPROTEIN"/>
    <property type="match status" value="1"/>
</dbReference>
<feature type="chain" id="PRO_5039366886" description="Extracellular solute-binding protein" evidence="1">
    <location>
        <begin position="23"/>
        <end position="565"/>
    </location>
</feature>
<dbReference type="AlphaFoldDB" id="A0A9D2D6A1"/>
<proteinExistence type="predicted"/>
<dbReference type="PANTHER" id="PTHR43649:SF12">
    <property type="entry name" value="DIACETYLCHITOBIOSE BINDING PROTEIN DASA"/>
    <property type="match status" value="1"/>
</dbReference>
<keyword evidence="1" id="KW-0732">Signal</keyword>
<comment type="caution">
    <text evidence="2">The sequence shown here is derived from an EMBL/GenBank/DDBJ whole genome shotgun (WGS) entry which is preliminary data.</text>
</comment>
<dbReference type="EMBL" id="DXCF01000010">
    <property type="protein sequence ID" value="HIZ09260.1"/>
    <property type="molecule type" value="Genomic_DNA"/>
</dbReference>
<name>A0A9D2D6A1_9FIRM</name>
<protein>
    <recommendedName>
        <fullName evidence="4">Extracellular solute-binding protein</fullName>
    </recommendedName>
</protein>
<gene>
    <name evidence="2" type="ORF">H9726_02105</name>
</gene>
<dbReference type="Proteomes" id="UP000824025">
    <property type="component" value="Unassembled WGS sequence"/>
</dbReference>
<sequence length="565" mass="63892">MKRILASLLGCALLALPLAGMAGCGSTREVNEGMTQLYIGNYDGGVGRTWIETLARQFEEDYAETSFEKGKKGVQIWFSHLKDEYKSGNLLTTIQNYREDIYFLDSIVYEDFVSQNRLLDISDVLLTPNELDDPVNGEYPTIAEKTDPSRLALYEYTEDTYYAMPFFDHILGIVYDVDLFENEKLYNDGDGPDGLPDTYDDGLPRTYAEFRQLLTTMKQKGITPFTWCGGDGGYRIDLLTQVWMRYEGYDNFMLNNTFNGVYTFPAGTLSAEEVSEWNATVNTDGTQTVTITEENGYLLQKQQGKLTALQFAKDILSDTANYSGAGFHTSQMHTDAQEEYLMSVRRPRGTNQIAMLIEGSWWENEAKPLFNDMAEAYNTATRKYGYGERRFGFMPLPVFDGGSTDNTVYMGRGTSAIVVSAKTSLPELCKLFLKYVHTNDALAYFNAETGVTRPYDYTMTDEQYGSLTYYGQTLRDLKTSENVKLVYATTADSTIRSKDSTFFGDWMWGTTVNGNPYSDPFLAFFDSDMSAQDYFDGLSVTYSKDSWARQYAEWAANGYVRSTVS</sequence>
<feature type="signal peptide" evidence="1">
    <location>
        <begin position="1"/>
        <end position="22"/>
    </location>
</feature>
<accession>A0A9D2D6A1</accession>
<reference evidence="2" key="2">
    <citation type="submission" date="2021-04" db="EMBL/GenBank/DDBJ databases">
        <authorList>
            <person name="Gilroy R."/>
        </authorList>
    </citation>
    <scope>NUCLEOTIDE SEQUENCE</scope>
    <source>
        <strain evidence="2">CHK192-19661</strain>
    </source>
</reference>
<organism evidence="2 3">
    <name type="scientific">Candidatus Borkfalkia avicola</name>
    <dbReference type="NCBI Taxonomy" id="2838503"/>
    <lineage>
        <taxon>Bacteria</taxon>
        <taxon>Bacillati</taxon>
        <taxon>Bacillota</taxon>
        <taxon>Clostridia</taxon>
        <taxon>Christensenellales</taxon>
        <taxon>Christensenellaceae</taxon>
        <taxon>Candidatus Borkfalkia</taxon>
    </lineage>
</organism>
<evidence type="ECO:0000313" key="2">
    <source>
        <dbReference type="EMBL" id="HIZ09260.1"/>
    </source>
</evidence>